<feature type="domain" description="HAT C-terminal dimerisation" evidence="1">
    <location>
        <begin position="188"/>
        <end position="271"/>
    </location>
</feature>
<dbReference type="PANTHER" id="PTHR46169">
    <property type="entry name" value="DNA REPLICATION-RELATED ELEMENT FACTOR, ISOFORM A"/>
    <property type="match status" value="1"/>
</dbReference>
<dbReference type="InterPro" id="IPR052717">
    <property type="entry name" value="Vacuolar_transposase_reg"/>
</dbReference>
<proteinExistence type="predicted"/>
<evidence type="ECO:0000313" key="2">
    <source>
        <dbReference type="EMBL" id="OXA36831.1"/>
    </source>
</evidence>
<accession>A0A226CWS3</accession>
<organism evidence="2 3">
    <name type="scientific">Folsomia candida</name>
    <name type="common">Springtail</name>
    <dbReference type="NCBI Taxonomy" id="158441"/>
    <lineage>
        <taxon>Eukaryota</taxon>
        <taxon>Metazoa</taxon>
        <taxon>Ecdysozoa</taxon>
        <taxon>Arthropoda</taxon>
        <taxon>Hexapoda</taxon>
        <taxon>Collembola</taxon>
        <taxon>Entomobryomorpha</taxon>
        <taxon>Isotomoidea</taxon>
        <taxon>Isotomidae</taxon>
        <taxon>Proisotominae</taxon>
        <taxon>Folsomia</taxon>
    </lineage>
</organism>
<reference evidence="2 3" key="1">
    <citation type="submission" date="2015-12" db="EMBL/GenBank/DDBJ databases">
        <title>The genome of Folsomia candida.</title>
        <authorList>
            <person name="Faddeeva A."/>
            <person name="Derks M.F."/>
            <person name="Anvar Y."/>
            <person name="Smit S."/>
            <person name="Van Straalen N."/>
            <person name="Roelofs D."/>
        </authorList>
    </citation>
    <scope>NUCLEOTIDE SEQUENCE [LARGE SCALE GENOMIC DNA]</scope>
    <source>
        <strain evidence="2 3">VU population</strain>
        <tissue evidence="2">Whole body</tissue>
    </source>
</reference>
<dbReference type="SUPFAM" id="SSF53098">
    <property type="entry name" value="Ribonuclease H-like"/>
    <property type="match status" value="1"/>
</dbReference>
<dbReference type="GO" id="GO:0005634">
    <property type="term" value="C:nucleus"/>
    <property type="evidence" value="ECO:0007669"/>
    <property type="project" value="TreeGrafter"/>
</dbReference>
<dbReference type="EMBL" id="LNIX01000071">
    <property type="protein sequence ID" value="OXA36831.1"/>
    <property type="molecule type" value="Genomic_DNA"/>
</dbReference>
<keyword evidence="3" id="KW-1185">Reference proteome</keyword>
<dbReference type="Pfam" id="PF05699">
    <property type="entry name" value="Dimer_Tnp_hAT"/>
    <property type="match status" value="1"/>
</dbReference>
<name>A0A226CWS3_FOLCA</name>
<dbReference type="AlphaFoldDB" id="A0A226CWS3"/>
<gene>
    <name evidence="2" type="ORF">Fcan01_28405</name>
</gene>
<dbReference type="OrthoDB" id="2438421at2759"/>
<dbReference type="InterPro" id="IPR012337">
    <property type="entry name" value="RNaseH-like_sf"/>
</dbReference>
<dbReference type="GO" id="GO:0006357">
    <property type="term" value="P:regulation of transcription by RNA polymerase II"/>
    <property type="evidence" value="ECO:0007669"/>
    <property type="project" value="TreeGrafter"/>
</dbReference>
<dbReference type="PANTHER" id="PTHR46169:SF29">
    <property type="entry name" value="DNA REPLICATION-RELATED ELEMENT FACTOR, ISOFORM A"/>
    <property type="match status" value="1"/>
</dbReference>
<protein>
    <submittedName>
        <fullName evidence="2">Zinc finger BED domain-containing protein 1</fullName>
    </submittedName>
</protein>
<dbReference type="OMA" id="KLLEWWE"/>
<dbReference type="Proteomes" id="UP000198287">
    <property type="component" value="Unassembled WGS sequence"/>
</dbReference>
<evidence type="ECO:0000313" key="3">
    <source>
        <dbReference type="Proteomes" id="UP000198287"/>
    </source>
</evidence>
<dbReference type="InterPro" id="IPR008906">
    <property type="entry name" value="HATC_C_dom"/>
</dbReference>
<sequence length="277" mass="31591">MLESYLKSAHEVQQILIDNGKLQKISNIEISIVQELVNLLKPFLECSTSLSGDKYPTIHLVAPWFLTLRRHLQQEESDSAEIRLLKQQGLTCLQEYMKIDSFLWSAYLFNPRFKSLKGAIDEERKDAYDRTKALMLSFAGTAGKDSCDSVRNFVPRGPPIAKKGKFAEFEDSWDEEEADDPEVVVKKEFDSYLGMKKKFDDFDDEGPDVLEFWCGATQFPLLRKVAQRILSIPASQASDERVFSSTGLTLTARRTELSGSTLSNLTFVHKNYDLFFC</sequence>
<comment type="caution">
    <text evidence="2">The sequence shown here is derived from an EMBL/GenBank/DDBJ whole genome shotgun (WGS) entry which is preliminary data.</text>
</comment>
<dbReference type="GO" id="GO:0046983">
    <property type="term" value="F:protein dimerization activity"/>
    <property type="evidence" value="ECO:0007669"/>
    <property type="project" value="InterPro"/>
</dbReference>
<evidence type="ECO:0000259" key="1">
    <source>
        <dbReference type="Pfam" id="PF05699"/>
    </source>
</evidence>